<organism evidence="2 3">
    <name type="scientific">Trichodelitschia bisporula</name>
    <dbReference type="NCBI Taxonomy" id="703511"/>
    <lineage>
        <taxon>Eukaryota</taxon>
        <taxon>Fungi</taxon>
        <taxon>Dikarya</taxon>
        <taxon>Ascomycota</taxon>
        <taxon>Pezizomycotina</taxon>
        <taxon>Dothideomycetes</taxon>
        <taxon>Dothideomycetes incertae sedis</taxon>
        <taxon>Phaeotrichales</taxon>
        <taxon>Phaeotrichaceae</taxon>
        <taxon>Trichodelitschia</taxon>
    </lineage>
</organism>
<keyword evidence="1" id="KW-1133">Transmembrane helix</keyword>
<keyword evidence="1" id="KW-0472">Membrane</keyword>
<feature type="transmembrane region" description="Helical" evidence="1">
    <location>
        <begin position="36"/>
        <end position="58"/>
    </location>
</feature>
<evidence type="ECO:0000313" key="3">
    <source>
        <dbReference type="Proteomes" id="UP000799640"/>
    </source>
</evidence>
<keyword evidence="1" id="KW-0812">Transmembrane</keyword>
<sequence>MEPELSGCVSDICCVSYNQSTLPTSLKHSYLPPSSITMLFTTQILLAALALIATATSLNCPCYTETRTISPSNCPPLSGPCIRPLCIRLVTSTIPGHNPHCPNTRTVQVHKPCPTKCETGCGTSVTTVTAPVACPMPTSTGCYTYTTGPRQPYLCPDVAATCIRPMCLVQKTLTVPAEGPACPSTPTVTVTPSCIPTCVGACGTVIVTVKAEPTES</sequence>
<evidence type="ECO:0000256" key="1">
    <source>
        <dbReference type="SAM" id="Phobius"/>
    </source>
</evidence>
<dbReference type="AlphaFoldDB" id="A0A6G1HL48"/>
<keyword evidence="3" id="KW-1185">Reference proteome</keyword>
<gene>
    <name evidence="2" type="ORF">EJ06DRAFT_585070</name>
</gene>
<evidence type="ECO:0000313" key="2">
    <source>
        <dbReference type="EMBL" id="KAF2396624.1"/>
    </source>
</evidence>
<proteinExistence type="predicted"/>
<name>A0A6G1HL48_9PEZI</name>
<dbReference type="Proteomes" id="UP000799640">
    <property type="component" value="Unassembled WGS sequence"/>
</dbReference>
<dbReference type="EMBL" id="ML996706">
    <property type="protein sequence ID" value="KAF2396624.1"/>
    <property type="molecule type" value="Genomic_DNA"/>
</dbReference>
<protein>
    <submittedName>
        <fullName evidence="2">Uncharacterized protein</fullName>
    </submittedName>
</protein>
<accession>A0A6G1HL48</accession>
<reference evidence="2" key="1">
    <citation type="journal article" date="2020" name="Stud. Mycol.">
        <title>101 Dothideomycetes genomes: a test case for predicting lifestyles and emergence of pathogens.</title>
        <authorList>
            <person name="Haridas S."/>
            <person name="Albert R."/>
            <person name="Binder M."/>
            <person name="Bloem J."/>
            <person name="Labutti K."/>
            <person name="Salamov A."/>
            <person name="Andreopoulos B."/>
            <person name="Baker S."/>
            <person name="Barry K."/>
            <person name="Bills G."/>
            <person name="Bluhm B."/>
            <person name="Cannon C."/>
            <person name="Castanera R."/>
            <person name="Culley D."/>
            <person name="Daum C."/>
            <person name="Ezra D."/>
            <person name="Gonzalez J."/>
            <person name="Henrissat B."/>
            <person name="Kuo A."/>
            <person name="Liang C."/>
            <person name="Lipzen A."/>
            <person name="Lutzoni F."/>
            <person name="Magnuson J."/>
            <person name="Mondo S."/>
            <person name="Nolan M."/>
            <person name="Ohm R."/>
            <person name="Pangilinan J."/>
            <person name="Park H.-J."/>
            <person name="Ramirez L."/>
            <person name="Alfaro M."/>
            <person name="Sun H."/>
            <person name="Tritt A."/>
            <person name="Yoshinaga Y."/>
            <person name="Zwiers L.-H."/>
            <person name="Turgeon B."/>
            <person name="Goodwin S."/>
            <person name="Spatafora J."/>
            <person name="Crous P."/>
            <person name="Grigoriev I."/>
        </authorList>
    </citation>
    <scope>NUCLEOTIDE SEQUENCE</scope>
    <source>
        <strain evidence="2">CBS 262.69</strain>
    </source>
</reference>